<protein>
    <submittedName>
        <fullName evidence="6">Membrane-bound lytic murein transglycosylase D</fullName>
    </submittedName>
</protein>
<accession>A0A1R4ECA8</accession>
<dbReference type="SMART" id="SM00257">
    <property type="entry name" value="LysM"/>
    <property type="match status" value="2"/>
</dbReference>
<evidence type="ECO:0000256" key="1">
    <source>
        <dbReference type="SAM" id="Coils"/>
    </source>
</evidence>
<keyword evidence="3" id="KW-0812">Transmembrane</keyword>
<dbReference type="SUPFAM" id="SSF110997">
    <property type="entry name" value="Sporulation related repeat"/>
    <property type="match status" value="1"/>
</dbReference>
<feature type="region of interest" description="Disordered" evidence="2">
    <location>
        <begin position="109"/>
        <end position="199"/>
    </location>
</feature>
<dbReference type="SUPFAM" id="SSF54106">
    <property type="entry name" value="LysM domain"/>
    <property type="match status" value="2"/>
</dbReference>
<feature type="compositionally biased region" description="Polar residues" evidence="2">
    <location>
        <begin position="147"/>
        <end position="172"/>
    </location>
</feature>
<dbReference type="PANTHER" id="PTHR33734:SF22">
    <property type="entry name" value="MEMBRANE-BOUND LYTIC MUREIN TRANSGLYCOSYLASE D"/>
    <property type="match status" value="1"/>
</dbReference>
<feature type="domain" description="LysM" evidence="5">
    <location>
        <begin position="280"/>
        <end position="324"/>
    </location>
</feature>
<dbReference type="InterPro" id="IPR036779">
    <property type="entry name" value="LysM_dom_sf"/>
</dbReference>
<dbReference type="PROSITE" id="PS51724">
    <property type="entry name" value="SPOR"/>
    <property type="match status" value="1"/>
</dbReference>
<feature type="compositionally biased region" description="Basic and acidic residues" evidence="2">
    <location>
        <begin position="330"/>
        <end position="359"/>
    </location>
</feature>
<organism evidence="6 7">
    <name type="scientific">Psychrobacter pasteurii</name>
    <dbReference type="NCBI Taxonomy" id="1945520"/>
    <lineage>
        <taxon>Bacteria</taxon>
        <taxon>Pseudomonadati</taxon>
        <taxon>Pseudomonadota</taxon>
        <taxon>Gammaproteobacteria</taxon>
        <taxon>Moraxellales</taxon>
        <taxon>Moraxellaceae</taxon>
        <taxon>Psychrobacter</taxon>
    </lineage>
</organism>
<feature type="coiled-coil region" evidence="1">
    <location>
        <begin position="67"/>
        <end position="108"/>
    </location>
</feature>
<feature type="region of interest" description="Disordered" evidence="2">
    <location>
        <begin position="330"/>
        <end position="363"/>
    </location>
</feature>
<sequence length="443" mass="48457">MDSSRQLLLGTTVFIGGGILLLSLVKQMDAPKDADIDNAIKVEQVSTAVKTDQDPLTADLETEERILAQKRLEREKKMAQLDQKTREFLTEQEKAEALAMQKARLENEQYRSGAAEPVVDEMPESEETSKAATPVTRPVVTARPVEQTVTPVSSTQQMQARNETQTQATQSKPEPKPQAEVASSKAPTSTQKHTVQRGEGLIKLSRQYNVPVEAISQANKLSKSSTIRVGQEITIPSQSQIDRLVRDYNASNASQSKPQQTKAAETKPAASTNKAPTSQQGYEVKPGDGLIKLARQYNVPVEALAQANNMSTNSSLRVGQNITIPSRKQVERLQREAEQKRAAEQNKREAQQRLAEARRKAASGEAKGTFGVQVALADSQQKADDIVKELRAAGYPASTSNTSKGVRVIVGPEKGKEAALALKDKINADPKANVNNAWVLYWR</sequence>
<dbReference type="GO" id="GO:0042834">
    <property type="term" value="F:peptidoglycan binding"/>
    <property type="evidence" value="ECO:0007669"/>
    <property type="project" value="InterPro"/>
</dbReference>
<dbReference type="CDD" id="cd00118">
    <property type="entry name" value="LysM"/>
    <property type="match status" value="2"/>
</dbReference>
<dbReference type="EMBL" id="FUGD01000024">
    <property type="protein sequence ID" value="SJM36098.1"/>
    <property type="molecule type" value="Genomic_DNA"/>
</dbReference>
<reference evidence="7" key="1">
    <citation type="submission" date="2017-02" db="EMBL/GenBank/DDBJ databases">
        <authorList>
            <person name="Mornico D."/>
        </authorList>
    </citation>
    <scope>NUCLEOTIDE SEQUENCE [LARGE SCALE GENOMIC DNA]</scope>
</reference>
<keyword evidence="3" id="KW-0472">Membrane</keyword>
<dbReference type="Proteomes" id="UP000188169">
    <property type="component" value="Unassembled WGS sequence"/>
</dbReference>
<dbReference type="Gene3D" id="3.30.70.1070">
    <property type="entry name" value="Sporulation related repeat"/>
    <property type="match status" value="1"/>
</dbReference>
<dbReference type="GO" id="GO:0008932">
    <property type="term" value="F:lytic endotransglycosylase activity"/>
    <property type="evidence" value="ECO:0007669"/>
    <property type="project" value="TreeGrafter"/>
</dbReference>
<dbReference type="AlphaFoldDB" id="A0A1R4ECA8"/>
<feature type="domain" description="LysM" evidence="5">
    <location>
        <begin position="191"/>
        <end position="235"/>
    </location>
</feature>
<evidence type="ECO:0000256" key="2">
    <source>
        <dbReference type="SAM" id="MobiDB-lite"/>
    </source>
</evidence>
<dbReference type="Gene3D" id="3.10.350.10">
    <property type="entry name" value="LysM domain"/>
    <property type="match status" value="2"/>
</dbReference>
<evidence type="ECO:0000313" key="7">
    <source>
        <dbReference type="Proteomes" id="UP000188169"/>
    </source>
</evidence>
<dbReference type="InterPro" id="IPR018392">
    <property type="entry name" value="LysM"/>
</dbReference>
<dbReference type="Pfam" id="PF01476">
    <property type="entry name" value="LysM"/>
    <property type="match status" value="2"/>
</dbReference>
<dbReference type="RefSeq" id="WP_167367013.1">
    <property type="nucleotide sequence ID" value="NZ_FUGD01000024.1"/>
</dbReference>
<dbReference type="InterPro" id="IPR036680">
    <property type="entry name" value="SPOR-like_sf"/>
</dbReference>
<feature type="domain" description="SPOR" evidence="4">
    <location>
        <begin position="364"/>
        <end position="441"/>
    </location>
</feature>
<feature type="transmembrane region" description="Helical" evidence="3">
    <location>
        <begin position="7"/>
        <end position="25"/>
    </location>
</feature>
<gene>
    <name evidence="6" type="ORF">A1019T_00058</name>
</gene>
<dbReference type="InterPro" id="IPR007730">
    <property type="entry name" value="SPOR-like_dom"/>
</dbReference>
<name>A0A1R4ECA8_9GAMM</name>
<evidence type="ECO:0000259" key="4">
    <source>
        <dbReference type="PROSITE" id="PS51724"/>
    </source>
</evidence>
<proteinExistence type="predicted"/>
<dbReference type="STRING" id="1945520.A1019T_00058"/>
<dbReference type="Pfam" id="PF05036">
    <property type="entry name" value="SPOR"/>
    <property type="match status" value="1"/>
</dbReference>
<dbReference type="PROSITE" id="PS51782">
    <property type="entry name" value="LYSM"/>
    <property type="match status" value="2"/>
</dbReference>
<keyword evidence="3" id="KW-1133">Transmembrane helix</keyword>
<feature type="compositionally biased region" description="Polar residues" evidence="2">
    <location>
        <begin position="250"/>
        <end position="281"/>
    </location>
</feature>
<evidence type="ECO:0000256" key="3">
    <source>
        <dbReference type="SAM" id="Phobius"/>
    </source>
</evidence>
<keyword evidence="1" id="KW-0175">Coiled coil</keyword>
<keyword evidence="7" id="KW-1185">Reference proteome</keyword>
<feature type="compositionally biased region" description="Low complexity" evidence="2">
    <location>
        <begin position="131"/>
        <end position="145"/>
    </location>
</feature>
<evidence type="ECO:0000313" key="6">
    <source>
        <dbReference type="EMBL" id="SJM36098.1"/>
    </source>
</evidence>
<evidence type="ECO:0000259" key="5">
    <source>
        <dbReference type="PROSITE" id="PS51782"/>
    </source>
</evidence>
<dbReference type="PANTHER" id="PTHR33734">
    <property type="entry name" value="LYSM DOMAIN-CONTAINING GPI-ANCHORED PROTEIN 2"/>
    <property type="match status" value="1"/>
</dbReference>
<feature type="region of interest" description="Disordered" evidence="2">
    <location>
        <begin position="250"/>
        <end position="284"/>
    </location>
</feature>